<comment type="caution">
    <text evidence="1">The sequence shown here is derived from an EMBL/GenBank/DDBJ whole genome shotgun (WGS) entry which is preliminary data.</text>
</comment>
<evidence type="ECO:0000313" key="1">
    <source>
        <dbReference type="EMBL" id="RLE08108.1"/>
    </source>
</evidence>
<accession>A0A662D5S3</accession>
<sequence length="85" mass="9548">MKKEILDKIIAGKKNTLRIDGFIYDIHLDWSKGLAYLTPRGGGSIATAVKFDSYEYTHGGTTYRKAVDVSHEIEEAMRKKIGTEV</sequence>
<dbReference type="Proteomes" id="UP000277457">
    <property type="component" value="Unassembled WGS sequence"/>
</dbReference>
<name>A0A662D5S3_UNCAE</name>
<gene>
    <name evidence="1" type="ORF">DRZ78_01755</name>
</gene>
<proteinExistence type="predicted"/>
<dbReference type="EMBL" id="QMPY01000045">
    <property type="protein sequence ID" value="RLE08108.1"/>
    <property type="molecule type" value="Genomic_DNA"/>
</dbReference>
<evidence type="ECO:0000313" key="2">
    <source>
        <dbReference type="Proteomes" id="UP000277457"/>
    </source>
</evidence>
<protein>
    <submittedName>
        <fullName evidence="1">Uncharacterized protein</fullName>
    </submittedName>
</protein>
<reference evidence="1 2" key="1">
    <citation type="submission" date="2018-06" db="EMBL/GenBank/DDBJ databases">
        <title>Extensive metabolic versatility and redundancy in microbially diverse, dynamic hydrothermal sediments.</title>
        <authorList>
            <person name="Dombrowski N."/>
            <person name="Teske A."/>
            <person name="Baker B.J."/>
        </authorList>
    </citation>
    <scope>NUCLEOTIDE SEQUENCE [LARGE SCALE GENOMIC DNA]</scope>
    <source>
        <strain evidence="1">B7_G13</strain>
    </source>
</reference>
<organism evidence="1 2">
    <name type="scientific">Aerophobetes bacterium</name>
    <dbReference type="NCBI Taxonomy" id="2030807"/>
    <lineage>
        <taxon>Bacteria</taxon>
        <taxon>Candidatus Aerophobota</taxon>
    </lineage>
</organism>
<dbReference type="AlphaFoldDB" id="A0A662D5S3"/>